<dbReference type="GeneID" id="31773842"/>
<keyword evidence="1" id="KW-0238">DNA-binding</keyword>
<dbReference type="RefSeq" id="WP_015908802.1">
    <property type="nucleotide sequence ID" value="NZ_FUZJ01000001.1"/>
</dbReference>
<dbReference type="SMART" id="SM00530">
    <property type="entry name" value="HTH_XRE"/>
    <property type="match status" value="1"/>
</dbReference>
<dbReference type="PROSITE" id="PS50943">
    <property type="entry name" value="HTH_CROC1"/>
    <property type="match status" value="1"/>
</dbReference>
<feature type="domain" description="HTH cro/C1-type" evidence="2">
    <location>
        <begin position="7"/>
        <end position="62"/>
    </location>
</feature>
<evidence type="ECO:0000313" key="4">
    <source>
        <dbReference type="Proteomes" id="UP000196803"/>
    </source>
</evidence>
<gene>
    <name evidence="3" type="ORF">SAMN05216240_0558</name>
</gene>
<sequence length="67" mass="7602">MIPGKKIKELRKLKGFSQKELAKLTGVSQSYISELEAGIKTNPSIKVIKRIAEVLEIDICQLVYERK</sequence>
<dbReference type="InterPro" id="IPR050807">
    <property type="entry name" value="TransReg_Diox_bact_type"/>
</dbReference>
<dbReference type="PANTHER" id="PTHR46797">
    <property type="entry name" value="HTH-TYPE TRANSCRIPTIONAL REGULATOR"/>
    <property type="match status" value="1"/>
</dbReference>
<dbReference type="SUPFAM" id="SSF47413">
    <property type="entry name" value="lambda repressor-like DNA-binding domains"/>
    <property type="match status" value="1"/>
</dbReference>
<dbReference type="InterPro" id="IPR001387">
    <property type="entry name" value="Cro/C1-type_HTH"/>
</dbReference>
<organism evidence="3 4">
    <name type="scientific">Caldicellulosiruptor bescii</name>
    <name type="common">Anaerocellum thermophilum</name>
    <dbReference type="NCBI Taxonomy" id="31899"/>
    <lineage>
        <taxon>Bacteria</taxon>
        <taxon>Bacillati</taxon>
        <taxon>Bacillota</taxon>
        <taxon>Bacillota incertae sedis</taxon>
        <taxon>Caldicellulosiruptorales</taxon>
        <taxon>Caldicellulosiruptoraceae</taxon>
        <taxon>Caldicellulosiruptor</taxon>
    </lineage>
</organism>
<dbReference type="PANTHER" id="PTHR46797:SF1">
    <property type="entry name" value="METHYLPHOSPHONATE SYNTHASE"/>
    <property type="match status" value="1"/>
</dbReference>
<dbReference type="Pfam" id="PF01381">
    <property type="entry name" value="HTH_3"/>
    <property type="match status" value="1"/>
</dbReference>
<evidence type="ECO:0000259" key="2">
    <source>
        <dbReference type="PROSITE" id="PS50943"/>
    </source>
</evidence>
<dbReference type="EMBL" id="FXXC01000001">
    <property type="protein sequence ID" value="SMR91611.1"/>
    <property type="molecule type" value="Genomic_DNA"/>
</dbReference>
<dbReference type="CDD" id="cd00093">
    <property type="entry name" value="HTH_XRE"/>
    <property type="match status" value="1"/>
</dbReference>
<dbReference type="Proteomes" id="UP000196803">
    <property type="component" value="Unassembled WGS sequence"/>
</dbReference>
<protein>
    <submittedName>
        <fullName evidence="3">Helix-turn-helix</fullName>
    </submittedName>
</protein>
<keyword evidence="4" id="KW-1185">Reference proteome</keyword>
<reference evidence="3 4" key="1">
    <citation type="submission" date="2017-05" db="EMBL/GenBank/DDBJ databases">
        <authorList>
            <person name="Varghese N."/>
            <person name="Submissions S."/>
        </authorList>
    </citation>
    <scope>NUCLEOTIDE SEQUENCE [LARGE SCALE GENOMIC DNA]</scope>
    <source>
        <strain evidence="3 4">MACB1020</strain>
    </source>
</reference>
<comment type="caution">
    <text evidence="3">The sequence shown here is derived from an EMBL/GenBank/DDBJ whole genome shotgun (WGS) entry which is preliminary data.</text>
</comment>
<dbReference type="Gene3D" id="1.10.260.40">
    <property type="entry name" value="lambda repressor-like DNA-binding domains"/>
    <property type="match status" value="1"/>
</dbReference>
<evidence type="ECO:0000256" key="1">
    <source>
        <dbReference type="ARBA" id="ARBA00023125"/>
    </source>
</evidence>
<proteinExistence type="predicted"/>
<accession>A0ABY1S5V2</accession>
<dbReference type="InterPro" id="IPR010982">
    <property type="entry name" value="Lambda_DNA-bd_dom_sf"/>
</dbReference>
<name>A0ABY1S5V2_CALBS</name>
<evidence type="ECO:0000313" key="3">
    <source>
        <dbReference type="EMBL" id="SMR91611.1"/>
    </source>
</evidence>